<evidence type="ECO:0000259" key="3">
    <source>
        <dbReference type="Pfam" id="PF00296"/>
    </source>
</evidence>
<reference evidence="5" key="1">
    <citation type="journal article" date="2019" name="Int. J. Syst. Evol. Microbiol.">
        <title>The Global Catalogue of Microorganisms (GCM) 10K type strain sequencing project: providing services to taxonomists for standard genome sequencing and annotation.</title>
        <authorList>
            <consortium name="The Broad Institute Genomics Platform"/>
            <consortium name="The Broad Institute Genome Sequencing Center for Infectious Disease"/>
            <person name="Wu L."/>
            <person name="Ma J."/>
        </authorList>
    </citation>
    <scope>NUCLEOTIDE SEQUENCE [LARGE SCALE GENOMIC DNA]</scope>
    <source>
        <strain evidence="5">JCM 30742</strain>
    </source>
</reference>
<name>A0ABP7C4S9_9MICC</name>
<protein>
    <submittedName>
        <fullName evidence="4">LLM class flavin-dependent oxidoreductase</fullName>
    </submittedName>
</protein>
<keyword evidence="5" id="KW-1185">Reference proteome</keyword>
<dbReference type="InterPro" id="IPR011251">
    <property type="entry name" value="Luciferase-like_dom"/>
</dbReference>
<dbReference type="PANTHER" id="PTHR30137">
    <property type="entry name" value="LUCIFERASE-LIKE MONOOXYGENASE"/>
    <property type="match status" value="1"/>
</dbReference>
<keyword evidence="1" id="KW-0560">Oxidoreductase</keyword>
<evidence type="ECO:0000313" key="4">
    <source>
        <dbReference type="EMBL" id="GAA3676425.1"/>
    </source>
</evidence>
<dbReference type="PANTHER" id="PTHR30137:SF8">
    <property type="entry name" value="BLR5498 PROTEIN"/>
    <property type="match status" value="1"/>
</dbReference>
<dbReference type="Proteomes" id="UP001500752">
    <property type="component" value="Unassembled WGS sequence"/>
</dbReference>
<evidence type="ECO:0000256" key="2">
    <source>
        <dbReference type="ARBA" id="ARBA00023033"/>
    </source>
</evidence>
<sequence length="411" mass="45466">MGRHPLAAGAALEPGPEIFTGRFDRPGLEKQLELACNARRGSLILRPHPPPFMADQDDYDKDNPMELGIYTFGEINQHPDGKATTDTTARLTQLVQLARKADQGGLDVIALGEHHRPDFTLSAPEVVLGAMASVTERIRLTSGVTVLSSQDPVRVYQQYATLDHLSHGRAEIVAGRGAFTESFPLFGYDLAQYDELFDEKLKMLLQIRDEEVVTWHGRHRALLDQAPIVPRAKQEPLPVWVAIGGTPASAMRAGMLGLPMIMGFFTGPEQFVPRVELYHRAAEQAGHDPAKLRLGASGHMFIGKTSQGARDSFYPYYAEYLRQMGMTRGGTFPRQAFDQWIQHGLPVGSPQQVIEEILKRVELLGIDRFLGQIDVGNLPWAMVNESLELFMTEVLPVVKRETAATPAPRGA</sequence>
<evidence type="ECO:0000313" key="5">
    <source>
        <dbReference type="Proteomes" id="UP001500752"/>
    </source>
</evidence>
<comment type="caution">
    <text evidence="4">The sequence shown here is derived from an EMBL/GenBank/DDBJ whole genome shotgun (WGS) entry which is preliminary data.</text>
</comment>
<dbReference type="InterPro" id="IPR050766">
    <property type="entry name" value="Bact_Lucif_Oxidored"/>
</dbReference>
<proteinExistence type="predicted"/>
<dbReference type="InterPro" id="IPR036661">
    <property type="entry name" value="Luciferase-like_sf"/>
</dbReference>
<dbReference type="RefSeq" id="WP_345149470.1">
    <property type="nucleotide sequence ID" value="NZ_BAABEO010000009.1"/>
</dbReference>
<dbReference type="SUPFAM" id="SSF51679">
    <property type="entry name" value="Bacterial luciferase-like"/>
    <property type="match status" value="1"/>
</dbReference>
<gene>
    <name evidence="4" type="ORF">GCM10023081_13380</name>
</gene>
<dbReference type="Pfam" id="PF00296">
    <property type="entry name" value="Bac_luciferase"/>
    <property type="match status" value="1"/>
</dbReference>
<keyword evidence="2" id="KW-0503">Monooxygenase</keyword>
<dbReference type="Gene3D" id="3.20.20.30">
    <property type="entry name" value="Luciferase-like domain"/>
    <property type="match status" value="1"/>
</dbReference>
<organism evidence="4 5">
    <name type="scientific">Arthrobacter ginkgonis</name>
    <dbReference type="NCBI Taxonomy" id="1630594"/>
    <lineage>
        <taxon>Bacteria</taxon>
        <taxon>Bacillati</taxon>
        <taxon>Actinomycetota</taxon>
        <taxon>Actinomycetes</taxon>
        <taxon>Micrococcales</taxon>
        <taxon>Micrococcaceae</taxon>
        <taxon>Arthrobacter</taxon>
    </lineage>
</organism>
<feature type="domain" description="Luciferase-like" evidence="3">
    <location>
        <begin position="65"/>
        <end position="365"/>
    </location>
</feature>
<evidence type="ECO:0000256" key="1">
    <source>
        <dbReference type="ARBA" id="ARBA00023002"/>
    </source>
</evidence>
<dbReference type="EMBL" id="BAABEO010000009">
    <property type="protein sequence ID" value="GAA3676425.1"/>
    <property type="molecule type" value="Genomic_DNA"/>
</dbReference>
<accession>A0ABP7C4S9</accession>